<sequence>MTIASKNEVACQATATNLEGAVATLPRKRGRPKGSKNKRKQDQTAVDKPTSKRARKPGNGSKPRRSLETAMIGETVQLAPTDSTEFTTVATTHPGTVSNQPAAIECQGPATPMLAHTGVPLQPQLADSSAVAARQIATADVDLGNNSQPITTLPPVHSSRRITSGQSPSITALYVNTLVAFAPAKEGWVTSKKYVGVGNAFIIGKVCRVAKGLYQVRWVDSQFQSNVENLTLSMVQRGNTNYSAPHGHATGPGWGRLCAVDLGERVEIDEPAEELEVCMEPYKPPTELPTTVADVEVIKNFRFDPLAALDEPGDLYHHGDATTTTRLRPEFRHIFEHSASSRFFAYIPVAFWQQVVGEMNMYSRLDGIAIGTPFTLQEIMTFLGILFYMALVKKGEYSNYWGTQVEDPIFGGNSVGLDTMMPLPRFQHLRQAFTFRCVPPNGSNEDQAARLRPLLNLLKTTGPKYVELGRNVALDEASVACRSKYGKPLIVYNPMKPVGKYHFRIYMLCCATSWISLNFRLHGESTIMDRLAGVTTTETAQALSDELSSSSTIWQCVLEVVRPICGTRRIVNSDNYYTPVQLLEALKVKGLYARGTSRKSSAHFPRHVLIEKKECSRGSSRQAVSSAHSIVAASWFDGAIVSVISNADASTLTTVERQVRAQKRTFSAPTCVKQYNTYMQGVDRLDQIRGRFSVADGHSFKNWYMKLGLALVDVARANAFLTGKLAVNLSGARDPHRDFIVELISELFTGKWKEAPSERFMLYSEDSVSEAATAAPPVSA</sequence>
<organism evidence="3 4">
    <name type="scientific">Phytophthora cactorum</name>
    <dbReference type="NCBI Taxonomy" id="29920"/>
    <lineage>
        <taxon>Eukaryota</taxon>
        <taxon>Sar</taxon>
        <taxon>Stramenopiles</taxon>
        <taxon>Oomycota</taxon>
        <taxon>Peronosporomycetes</taxon>
        <taxon>Peronosporales</taxon>
        <taxon>Peronosporaceae</taxon>
        <taxon>Phytophthora</taxon>
    </lineage>
</organism>
<dbReference type="AlphaFoldDB" id="A0A8T1DFV1"/>
<dbReference type="PANTHER" id="PTHR46599">
    <property type="entry name" value="PIGGYBAC TRANSPOSABLE ELEMENT-DERIVED PROTEIN 4"/>
    <property type="match status" value="1"/>
</dbReference>
<accession>A0A8T1DFV1</accession>
<dbReference type="VEuPathDB" id="FungiDB:PC110_g23115"/>
<dbReference type="PANTHER" id="PTHR46599:SF3">
    <property type="entry name" value="PIGGYBAC TRANSPOSABLE ELEMENT-DERIVED PROTEIN 4"/>
    <property type="match status" value="1"/>
</dbReference>
<dbReference type="EMBL" id="RCMK01000281">
    <property type="protein sequence ID" value="KAG2938659.1"/>
    <property type="molecule type" value="Genomic_DNA"/>
</dbReference>
<gene>
    <name evidence="3" type="ORF">PC117_g11123</name>
</gene>
<dbReference type="VEuPathDB" id="FungiDB:PC110_g23458"/>
<protein>
    <recommendedName>
        <fullName evidence="2">PiggyBac transposable element-derived protein domain-containing protein</fullName>
    </recommendedName>
</protein>
<name>A0A8T1DFV1_9STRA</name>
<feature type="region of interest" description="Disordered" evidence="1">
    <location>
        <begin position="22"/>
        <end position="67"/>
    </location>
</feature>
<dbReference type="InterPro" id="IPR029526">
    <property type="entry name" value="PGBD"/>
</dbReference>
<dbReference type="Proteomes" id="UP000736787">
    <property type="component" value="Unassembled WGS sequence"/>
</dbReference>
<reference evidence="3" key="1">
    <citation type="submission" date="2018-10" db="EMBL/GenBank/DDBJ databases">
        <title>Effector identification in a new, highly contiguous assembly of the strawberry crown rot pathogen Phytophthora cactorum.</title>
        <authorList>
            <person name="Armitage A.D."/>
            <person name="Nellist C.F."/>
            <person name="Bates H."/>
            <person name="Vickerstaff R.J."/>
            <person name="Harrison R.J."/>
        </authorList>
    </citation>
    <scope>NUCLEOTIDE SEQUENCE</scope>
    <source>
        <strain evidence="3">4040</strain>
    </source>
</reference>
<evidence type="ECO:0000313" key="3">
    <source>
        <dbReference type="EMBL" id="KAG2938659.1"/>
    </source>
</evidence>
<proteinExistence type="predicted"/>
<evidence type="ECO:0000313" key="4">
    <source>
        <dbReference type="Proteomes" id="UP000736787"/>
    </source>
</evidence>
<dbReference type="Pfam" id="PF13843">
    <property type="entry name" value="DDE_Tnp_1_7"/>
    <property type="match status" value="1"/>
</dbReference>
<feature type="domain" description="PiggyBac transposable element-derived protein" evidence="2">
    <location>
        <begin position="349"/>
        <end position="720"/>
    </location>
</feature>
<comment type="caution">
    <text evidence="3">The sequence shown here is derived from an EMBL/GenBank/DDBJ whole genome shotgun (WGS) entry which is preliminary data.</text>
</comment>
<feature type="compositionally biased region" description="Basic residues" evidence="1">
    <location>
        <begin position="26"/>
        <end position="39"/>
    </location>
</feature>
<evidence type="ECO:0000259" key="2">
    <source>
        <dbReference type="Pfam" id="PF13843"/>
    </source>
</evidence>
<evidence type="ECO:0000256" key="1">
    <source>
        <dbReference type="SAM" id="MobiDB-lite"/>
    </source>
</evidence>